<dbReference type="InterPro" id="IPR011989">
    <property type="entry name" value="ARM-like"/>
</dbReference>
<dbReference type="InterPro" id="IPR041653">
    <property type="entry name" value="Importin_rep_4"/>
</dbReference>
<feature type="repeat" description="HEAT" evidence="9">
    <location>
        <begin position="419"/>
        <end position="457"/>
    </location>
</feature>
<evidence type="ECO:0000256" key="6">
    <source>
        <dbReference type="ARBA" id="ARBA00022927"/>
    </source>
</evidence>
<comment type="subcellular location">
    <subcellularLocation>
        <location evidence="2">Cytoplasm</location>
    </subcellularLocation>
    <subcellularLocation>
        <location evidence="1">Nucleus</location>
    </subcellularLocation>
</comment>
<dbReference type="PROSITE" id="PS50077">
    <property type="entry name" value="HEAT_REPEAT"/>
    <property type="match status" value="2"/>
</dbReference>
<feature type="repeat" description="HEAT" evidence="9">
    <location>
        <begin position="905"/>
        <end position="938"/>
    </location>
</feature>
<comment type="caution">
    <text evidence="11">The sequence shown here is derived from an EMBL/GenBank/DDBJ whole genome shotgun (WGS) entry which is preliminary data.</text>
</comment>
<dbReference type="InterPro" id="IPR034085">
    <property type="entry name" value="TOG"/>
</dbReference>
<dbReference type="Pfam" id="PF18829">
    <property type="entry name" value="Importin_rep_6"/>
    <property type="match status" value="1"/>
</dbReference>
<accession>A0AA88RCZ6</accession>
<evidence type="ECO:0000256" key="7">
    <source>
        <dbReference type="ARBA" id="ARBA00022990"/>
    </source>
</evidence>
<name>A0AA88RCZ6_9ASTE</name>
<gene>
    <name evidence="11" type="ORF">RJ640_022435</name>
</gene>
<dbReference type="GO" id="GO:0006606">
    <property type="term" value="P:protein import into nucleus"/>
    <property type="evidence" value="ECO:0007669"/>
    <property type="project" value="InterPro"/>
</dbReference>
<keyword evidence="6" id="KW-0653">Protein transport</keyword>
<dbReference type="InterPro" id="IPR040122">
    <property type="entry name" value="Importin_beta"/>
</dbReference>
<dbReference type="Pfam" id="PF18808">
    <property type="entry name" value="Importin_rep_4"/>
    <property type="match status" value="1"/>
</dbReference>
<evidence type="ECO:0000256" key="5">
    <source>
        <dbReference type="ARBA" id="ARBA00022737"/>
    </source>
</evidence>
<evidence type="ECO:0000259" key="10">
    <source>
        <dbReference type="SMART" id="SM01349"/>
    </source>
</evidence>
<dbReference type="Gene3D" id="1.25.10.10">
    <property type="entry name" value="Leucine-rich Repeat Variant"/>
    <property type="match status" value="1"/>
</dbReference>
<dbReference type="Pfam" id="PF02985">
    <property type="entry name" value="HEAT"/>
    <property type="match status" value="1"/>
</dbReference>
<protein>
    <recommendedName>
        <fullName evidence="10">TOG domain-containing protein</fullName>
    </recommendedName>
</protein>
<keyword evidence="4" id="KW-0963">Cytoplasm</keyword>
<dbReference type="InterPro" id="IPR016024">
    <property type="entry name" value="ARM-type_fold"/>
</dbReference>
<dbReference type="Pfam" id="PF13513">
    <property type="entry name" value="HEAT_EZ"/>
    <property type="match status" value="1"/>
</dbReference>
<evidence type="ECO:0000256" key="8">
    <source>
        <dbReference type="ARBA" id="ARBA00023242"/>
    </source>
</evidence>
<sequence length="1120" mass="124110">MDPGSTQLQQAQLAAILGPDPAPFETLISHLMSSSNDQRSQAESIFNLCKQTDPNSLVLKLAHLLQLSPHVEARAMSAILLRKQLTRDDSYVWPRLTASTQSSLKSIFLTCVQREEAKTIIKKLCDTISELASGILPENGWPELLPFMFQCVSSDSAKLQESAFLIFAQLSQYIGETLIPHIKHLHGVFLQCLTTSSSSDVRIAALSAVINFIQCLSSSADRDRFQDLLPAMMTTLTEALNSGQEATAQEALELLIELAGTEPRFLRRQLVEVVGSMLQIAEAESLEEGTRHLAIEFVITLAEARERAPGMMRKLPQFISRLFAILMKMLLDIEDDPAWHSAETEDEDAGESSNYSVGQECLDRLAIALGGNTIVPVASEQLPAYLAAPEWQKHHAALIALAQIAEGCSKVMIKNLEQVVNMVLGSFQDPHPRVRWAAINAIGQLSTDLGPDLQVQYHQRVLPALAAAMDDFQNPRVQAHAASAVLNFSENCTPDILTPYLDGVVSKLLVLLQNGKQMVQEGALTALASVADSSQEHFQKYYDAVMPYLKAILVNANDKSNRMLRAKAMECISLVGMAVGKDKFRDDAKQVMEVLMSLQGSQMETDDPTTSYMLQAWARLCKCLGQDFLPYMSVVMPPLLQSAQLKPDVIITSADSENEIDESDDESMETITLGDKRIGIKTSVLEEKATACNMLCCYADELKEGFFPWIDQVAPTLVPLLKFYFHEEVRKAAVSAMPELLRSAKLAVEKGIAQGRNDTYIKQLSDYIVPALVEALHKISGRLLDESQVRSIVDEIKQVITASSSRKRERAERAKAEDFDAEEGELLKEENEQEEEVFDQIGEILGTLIKTFKASFLPFFDELSSYLMPMWGKDKTAEERRIAICIFDDVAEQCRETALKYYDTYLPFLLEACNDENSDVRQAAVYGLGVCAEYGGSAFKPLVLEALSRLNAVIGHPNKLQPDNVMAYDNAVSALGKICQFHRDSIDSAQVVPVWLSCLPIKGDLIEAKVVHDQLCSMVERSDMELLGPNNQYLPKIVSVFAEELVRFVRSLRNDYGSKPDVALHFVLCAGKDLATEQTASRMINLLRQLQQTLPPSTLASTWSSLQPQQQLALQSILSS</sequence>
<dbReference type="AlphaFoldDB" id="A0AA88RCZ6"/>
<dbReference type="SMART" id="SM01349">
    <property type="entry name" value="TOG"/>
    <property type="match status" value="1"/>
</dbReference>
<keyword evidence="8" id="KW-0539">Nucleus</keyword>
<dbReference type="InterPro" id="IPR021133">
    <property type="entry name" value="HEAT_type_2"/>
</dbReference>
<keyword evidence="5" id="KW-0677">Repeat</keyword>
<feature type="domain" description="TOG" evidence="10">
    <location>
        <begin position="368"/>
        <end position="605"/>
    </location>
</feature>
<dbReference type="InterPro" id="IPR058584">
    <property type="entry name" value="IMB1_TNPO1-like_TPR"/>
</dbReference>
<dbReference type="GO" id="GO:0005737">
    <property type="term" value="C:cytoplasm"/>
    <property type="evidence" value="ECO:0007669"/>
    <property type="project" value="UniProtKB-SubCell"/>
</dbReference>
<keyword evidence="3" id="KW-0813">Transport</keyword>
<dbReference type="PANTHER" id="PTHR10527">
    <property type="entry name" value="IMPORTIN BETA"/>
    <property type="match status" value="1"/>
</dbReference>
<evidence type="ECO:0000256" key="9">
    <source>
        <dbReference type="PROSITE-ProRule" id="PRU00103"/>
    </source>
</evidence>
<dbReference type="InterPro" id="IPR000357">
    <property type="entry name" value="HEAT"/>
</dbReference>
<evidence type="ECO:0000256" key="4">
    <source>
        <dbReference type="ARBA" id="ARBA00022490"/>
    </source>
</evidence>
<dbReference type="Proteomes" id="UP001187471">
    <property type="component" value="Unassembled WGS sequence"/>
</dbReference>
<evidence type="ECO:0000256" key="1">
    <source>
        <dbReference type="ARBA" id="ARBA00004123"/>
    </source>
</evidence>
<organism evidence="11 12">
    <name type="scientific">Escallonia rubra</name>
    <dbReference type="NCBI Taxonomy" id="112253"/>
    <lineage>
        <taxon>Eukaryota</taxon>
        <taxon>Viridiplantae</taxon>
        <taxon>Streptophyta</taxon>
        <taxon>Embryophyta</taxon>
        <taxon>Tracheophyta</taxon>
        <taxon>Spermatophyta</taxon>
        <taxon>Magnoliopsida</taxon>
        <taxon>eudicotyledons</taxon>
        <taxon>Gunneridae</taxon>
        <taxon>Pentapetalae</taxon>
        <taxon>asterids</taxon>
        <taxon>campanulids</taxon>
        <taxon>Escalloniales</taxon>
        <taxon>Escalloniaceae</taxon>
        <taxon>Escallonia</taxon>
    </lineage>
</organism>
<evidence type="ECO:0000256" key="2">
    <source>
        <dbReference type="ARBA" id="ARBA00004496"/>
    </source>
</evidence>
<dbReference type="SUPFAM" id="SSF48371">
    <property type="entry name" value="ARM repeat"/>
    <property type="match status" value="2"/>
</dbReference>
<dbReference type="Pfam" id="PF25574">
    <property type="entry name" value="TPR_IMB1"/>
    <property type="match status" value="1"/>
</dbReference>
<evidence type="ECO:0000256" key="3">
    <source>
        <dbReference type="ARBA" id="ARBA00022448"/>
    </source>
</evidence>
<dbReference type="GO" id="GO:0005634">
    <property type="term" value="C:nucleus"/>
    <property type="evidence" value="ECO:0007669"/>
    <property type="project" value="UniProtKB-SubCell"/>
</dbReference>
<keyword evidence="7" id="KW-0007">Acetylation</keyword>
<dbReference type="InterPro" id="IPR041389">
    <property type="entry name" value="Importin_rep_6"/>
</dbReference>
<evidence type="ECO:0000313" key="11">
    <source>
        <dbReference type="EMBL" id="KAK2986557.1"/>
    </source>
</evidence>
<dbReference type="EMBL" id="JAVXUO010001048">
    <property type="protein sequence ID" value="KAK2986557.1"/>
    <property type="molecule type" value="Genomic_DNA"/>
</dbReference>
<proteinExistence type="predicted"/>
<evidence type="ECO:0000313" key="12">
    <source>
        <dbReference type="Proteomes" id="UP001187471"/>
    </source>
</evidence>
<reference evidence="11" key="1">
    <citation type="submission" date="2022-12" db="EMBL/GenBank/DDBJ databases">
        <title>Draft genome assemblies for two species of Escallonia (Escalloniales).</title>
        <authorList>
            <person name="Chanderbali A."/>
            <person name="Dervinis C."/>
            <person name="Anghel I."/>
            <person name="Soltis D."/>
            <person name="Soltis P."/>
            <person name="Zapata F."/>
        </authorList>
    </citation>
    <scope>NUCLEOTIDE SEQUENCE</scope>
    <source>
        <strain evidence="11">UCBG92.1500</strain>
        <tissue evidence="11">Leaf</tissue>
    </source>
</reference>
<dbReference type="Pfam" id="PF25780">
    <property type="entry name" value="TPR_IPO5"/>
    <property type="match status" value="1"/>
</dbReference>
<dbReference type="InterPro" id="IPR057672">
    <property type="entry name" value="TPR_IPO4/5"/>
</dbReference>
<keyword evidence="12" id="KW-1185">Reference proteome</keyword>